<accession>A0A6P2QWW0</accession>
<evidence type="ECO:0000313" key="1">
    <source>
        <dbReference type="EMBL" id="VWC26788.1"/>
    </source>
</evidence>
<organism evidence="1 2">
    <name type="scientific">Burkholderia lata (strain ATCC 17760 / DSM 23089 / LMG 22485 / NCIMB 9086 / R18194 / 383)</name>
    <dbReference type="NCBI Taxonomy" id="482957"/>
    <lineage>
        <taxon>Bacteria</taxon>
        <taxon>Pseudomonadati</taxon>
        <taxon>Pseudomonadota</taxon>
        <taxon>Betaproteobacteria</taxon>
        <taxon>Burkholderiales</taxon>
        <taxon>Burkholderiaceae</taxon>
        <taxon>Burkholderia</taxon>
        <taxon>Burkholderia cepacia complex</taxon>
    </lineage>
</organism>
<protein>
    <submittedName>
        <fullName evidence="1">Uncharacterized protein</fullName>
    </submittedName>
</protein>
<dbReference type="EMBL" id="CABVPY010000058">
    <property type="protein sequence ID" value="VWC26788.1"/>
    <property type="molecule type" value="Genomic_DNA"/>
</dbReference>
<reference evidence="1 2" key="1">
    <citation type="submission" date="2019-09" db="EMBL/GenBank/DDBJ databases">
        <authorList>
            <person name="Depoorter E."/>
        </authorList>
    </citation>
    <scope>NUCLEOTIDE SEQUENCE [LARGE SCALE GENOMIC DNA]</scope>
    <source>
        <strain evidence="1">LMG 6863</strain>
    </source>
</reference>
<dbReference type="Proteomes" id="UP000494170">
    <property type="component" value="Unassembled WGS sequence"/>
</dbReference>
<sequence>MNRGNAWHSRVGCVSLAHPDFSTENVGKLVDILRTATLSP</sequence>
<dbReference type="AlphaFoldDB" id="A0A6P2QWW0"/>
<proteinExistence type="predicted"/>
<name>A0A6P2QWW0_BURL3</name>
<evidence type="ECO:0000313" key="2">
    <source>
        <dbReference type="Proteomes" id="UP000494170"/>
    </source>
</evidence>
<gene>
    <name evidence="1" type="ORF">BLA6863_06172</name>
</gene>